<dbReference type="AlphaFoldDB" id="A0A7X5R1F1"/>
<dbReference type="Pfam" id="PF14258">
    <property type="entry name" value="DUF4350"/>
    <property type="match status" value="1"/>
</dbReference>
<feature type="domain" description="DUF4350" evidence="2">
    <location>
        <begin position="59"/>
        <end position="233"/>
    </location>
</feature>
<keyword evidence="1" id="KW-0472">Membrane</keyword>
<dbReference type="InterPro" id="IPR025646">
    <property type="entry name" value="DUF4350"/>
</dbReference>
<name>A0A7X5R1F1_9MICO</name>
<keyword evidence="1" id="KW-0812">Transmembrane</keyword>
<reference evidence="3 4" key="1">
    <citation type="submission" date="2020-02" db="EMBL/GenBank/DDBJ databases">
        <title>Sequencing the genomes of 1000 actinobacteria strains.</title>
        <authorList>
            <person name="Klenk H.-P."/>
        </authorList>
    </citation>
    <scope>NUCLEOTIDE SEQUENCE [LARGE SCALE GENOMIC DNA]</scope>
    <source>
        <strain evidence="3 4">DSM 27960</strain>
    </source>
</reference>
<feature type="transmembrane region" description="Helical" evidence="1">
    <location>
        <begin position="28"/>
        <end position="52"/>
    </location>
</feature>
<dbReference type="EMBL" id="JAAMOX010000001">
    <property type="protein sequence ID" value="NIH53816.1"/>
    <property type="molecule type" value="Genomic_DNA"/>
</dbReference>
<protein>
    <recommendedName>
        <fullName evidence="2">DUF4350 domain-containing protein</fullName>
    </recommendedName>
</protein>
<keyword evidence="1" id="KW-1133">Transmembrane helix</keyword>
<comment type="caution">
    <text evidence="3">The sequence shown here is derived from an EMBL/GenBank/DDBJ whole genome shotgun (WGS) entry which is preliminary data.</text>
</comment>
<evidence type="ECO:0000313" key="3">
    <source>
        <dbReference type="EMBL" id="NIH53816.1"/>
    </source>
</evidence>
<gene>
    <name evidence="3" type="ORF">FHX76_001684</name>
</gene>
<proteinExistence type="predicted"/>
<evidence type="ECO:0000259" key="2">
    <source>
        <dbReference type="Pfam" id="PF14258"/>
    </source>
</evidence>
<evidence type="ECO:0000313" key="4">
    <source>
        <dbReference type="Proteomes" id="UP000541033"/>
    </source>
</evidence>
<dbReference type="Proteomes" id="UP000541033">
    <property type="component" value="Unassembled WGS sequence"/>
</dbReference>
<evidence type="ECO:0000256" key="1">
    <source>
        <dbReference type="SAM" id="Phobius"/>
    </source>
</evidence>
<sequence>MSTASTSAYYTRSYETPTLRNSLKRGRFWAIVAAIAIVGALLTTFATGSVSVSGDDLDPNSPAPNGAKAVVSVLDNEGVTVHLTQSLEDTKRLADENTTVLIAADSYYLDEDQIIEAATLGASTVLVSPGFSTLQSLGYGIGPGQIQANQDPLSAGCSYGPAKRAGTISATGVSYPLPDADDAIGCFETDDGGFGIVRIDDGGHPVTILGVTDVLRNETIVDAGNAALALGLLGEHDNLIWYTPGIDDLGGEEVPDTLADLTPPWVSPAIILAMIAALAAAIWRGRRLGPLTVENLPVTVKAQETMEGRARMYAAAGASGHAAHSLRSGSMHRMALLIGVSPTAEELTPVVATLTGWPQATVYSLLSDDQTASDRLSDGALIDLARNLQLCEDIVRRTITGGLDRPPHQSNSDSPVE</sequence>
<accession>A0A7X5R1F1</accession>
<dbReference type="RefSeq" id="WP_167149742.1">
    <property type="nucleotide sequence ID" value="NZ_JAAMOX010000001.1"/>
</dbReference>
<organism evidence="3 4">
    <name type="scientific">Lysinibacter cavernae</name>
    <dbReference type="NCBI Taxonomy" id="1640652"/>
    <lineage>
        <taxon>Bacteria</taxon>
        <taxon>Bacillati</taxon>
        <taxon>Actinomycetota</taxon>
        <taxon>Actinomycetes</taxon>
        <taxon>Micrococcales</taxon>
        <taxon>Microbacteriaceae</taxon>
        <taxon>Lysinibacter</taxon>
    </lineage>
</organism>
<keyword evidence="4" id="KW-1185">Reference proteome</keyword>